<dbReference type="SMART" id="SM00987">
    <property type="entry name" value="UreE_C"/>
    <property type="match status" value="1"/>
</dbReference>
<dbReference type="InterPro" id="IPR036895">
    <property type="entry name" value="Uracil-DNA_glycosylase-like_sf"/>
</dbReference>
<dbReference type="SMART" id="SM00986">
    <property type="entry name" value="UDG"/>
    <property type="match status" value="1"/>
</dbReference>
<dbReference type="AlphaFoldDB" id="A0A430HM29"/>
<evidence type="ECO:0000259" key="1">
    <source>
        <dbReference type="SMART" id="SM00986"/>
    </source>
</evidence>
<dbReference type="OrthoDB" id="9789139at2"/>
<protein>
    <submittedName>
        <fullName evidence="2">Uracil-DNA glycosylase family protein</fullName>
    </submittedName>
</protein>
<dbReference type="SUPFAM" id="SSF52141">
    <property type="entry name" value="Uracil-DNA glycosylase-like"/>
    <property type="match status" value="1"/>
</dbReference>
<organism evidence="2 3">
    <name type="scientific">Massilia atriviolacea</name>
    <dbReference type="NCBI Taxonomy" id="2495579"/>
    <lineage>
        <taxon>Bacteria</taxon>
        <taxon>Pseudomonadati</taxon>
        <taxon>Pseudomonadota</taxon>
        <taxon>Betaproteobacteria</taxon>
        <taxon>Burkholderiales</taxon>
        <taxon>Oxalobacteraceae</taxon>
        <taxon>Telluria group</taxon>
        <taxon>Massilia</taxon>
    </lineage>
</organism>
<evidence type="ECO:0000313" key="2">
    <source>
        <dbReference type="EMBL" id="RSZ58529.1"/>
    </source>
</evidence>
<accession>A0A430HM29</accession>
<gene>
    <name evidence="2" type="ORF">EJB06_12875</name>
</gene>
<proteinExistence type="predicted"/>
<name>A0A430HM29_9BURK</name>
<dbReference type="CDD" id="cd10033">
    <property type="entry name" value="UDG_like"/>
    <property type="match status" value="1"/>
</dbReference>
<reference evidence="2 3" key="1">
    <citation type="submission" date="2018-12" db="EMBL/GenBank/DDBJ databases">
        <authorList>
            <person name="Yang E."/>
        </authorList>
    </citation>
    <scope>NUCLEOTIDE SEQUENCE [LARGE SCALE GENOMIC DNA]</scope>
    <source>
        <strain evidence="2 3">SOD</strain>
    </source>
</reference>
<dbReference type="Gene3D" id="3.40.470.10">
    <property type="entry name" value="Uracil-DNA glycosylase-like domain"/>
    <property type="match status" value="1"/>
</dbReference>
<evidence type="ECO:0000313" key="3">
    <source>
        <dbReference type="Proteomes" id="UP000278085"/>
    </source>
</evidence>
<dbReference type="RefSeq" id="WP_126074427.1">
    <property type="nucleotide sequence ID" value="NZ_CP051166.1"/>
</dbReference>
<dbReference type="EMBL" id="RXLQ01000006">
    <property type="protein sequence ID" value="RSZ58529.1"/>
    <property type="molecule type" value="Genomic_DNA"/>
</dbReference>
<dbReference type="InterPro" id="IPR047124">
    <property type="entry name" value="HI_0220.2"/>
</dbReference>
<dbReference type="PANTHER" id="PTHR42160">
    <property type="entry name" value="URACIL-DNA GLYCOSYLASE SUPERFAMILY PROTEIN"/>
    <property type="match status" value="1"/>
</dbReference>
<dbReference type="Pfam" id="PF03167">
    <property type="entry name" value="UDG"/>
    <property type="match status" value="1"/>
</dbReference>
<dbReference type="Proteomes" id="UP000278085">
    <property type="component" value="Unassembled WGS sequence"/>
</dbReference>
<keyword evidence="3" id="KW-1185">Reference proteome</keyword>
<comment type="caution">
    <text evidence="2">The sequence shown here is derived from an EMBL/GenBank/DDBJ whole genome shotgun (WGS) entry which is preliminary data.</text>
</comment>
<sequence length="216" mass="24247">MSDTAILKHYPDLDTLLADVRACRACEAHLPKGPRPIVQVGEGARVLIVGQAPGTRVHASGIPWDDASGKRLREWLGVDAQTFYDATQFAIIPMGYCYPGRGKGGDLPPRPECADLWLEHLLAKLPDIELTLLVGAHAQRHFLGARRKATLTETVQAWREVAPQYFPLPHPSPRNTPWLQRNPWFERELVPELRARIDAMLEYQPPLARVTVSRVE</sequence>
<dbReference type="PANTHER" id="PTHR42160:SF1">
    <property type="entry name" value="URACIL-DNA GLYCOSYLASE SUPERFAMILY PROTEIN"/>
    <property type="match status" value="1"/>
</dbReference>
<dbReference type="InterPro" id="IPR005122">
    <property type="entry name" value="Uracil-DNA_glycosylase-like"/>
</dbReference>
<feature type="domain" description="Uracil-DNA glycosylase-like" evidence="1">
    <location>
        <begin position="37"/>
        <end position="194"/>
    </location>
</feature>